<dbReference type="PANTHER" id="PTHR42852">
    <property type="entry name" value="THIOL:DISULFIDE INTERCHANGE PROTEIN DSBE"/>
    <property type="match status" value="1"/>
</dbReference>
<dbReference type="Gene3D" id="3.40.30.10">
    <property type="entry name" value="Glutaredoxin"/>
    <property type="match status" value="1"/>
</dbReference>
<evidence type="ECO:0000313" key="7">
    <source>
        <dbReference type="Proteomes" id="UP000655523"/>
    </source>
</evidence>
<feature type="transmembrane region" description="Helical" evidence="4">
    <location>
        <begin position="6"/>
        <end position="28"/>
    </location>
</feature>
<dbReference type="EMBL" id="WOEZ01000200">
    <property type="protein sequence ID" value="NPT59817.1"/>
    <property type="molecule type" value="Genomic_DNA"/>
</dbReference>
<feature type="transmembrane region" description="Helical" evidence="4">
    <location>
        <begin position="40"/>
        <end position="60"/>
    </location>
</feature>
<keyword evidence="4" id="KW-0812">Transmembrane</keyword>
<dbReference type="CDD" id="cd02966">
    <property type="entry name" value="TlpA_like_family"/>
    <property type="match status" value="1"/>
</dbReference>
<keyword evidence="2" id="KW-0201">Cytochrome c-type biogenesis</keyword>
<proteinExistence type="predicted"/>
<dbReference type="RefSeq" id="WP_172173619.1">
    <property type="nucleotide sequence ID" value="NZ_WOEZ01000200.1"/>
</dbReference>
<dbReference type="GO" id="GO:0015036">
    <property type="term" value="F:disulfide oxidoreductase activity"/>
    <property type="evidence" value="ECO:0007669"/>
    <property type="project" value="UniProtKB-ARBA"/>
</dbReference>
<reference evidence="6 7" key="1">
    <citation type="submission" date="2019-11" db="EMBL/GenBank/DDBJ databases">
        <title>Metabolism of dissolved organic matter in forest soils.</title>
        <authorList>
            <person name="Cyle K.T."/>
            <person name="Wilhelm R.C."/>
            <person name="Martinez C.E."/>
        </authorList>
    </citation>
    <scope>NUCLEOTIDE SEQUENCE [LARGE SCALE GENOMIC DNA]</scope>
    <source>
        <strain evidence="6 7">5N</strain>
    </source>
</reference>
<dbReference type="Proteomes" id="UP000655523">
    <property type="component" value="Unassembled WGS sequence"/>
</dbReference>
<dbReference type="InterPro" id="IPR001640">
    <property type="entry name" value="Lgt"/>
</dbReference>
<accession>A0A972SM57</accession>
<dbReference type="AlphaFoldDB" id="A0A972SM57"/>
<evidence type="ECO:0000259" key="5">
    <source>
        <dbReference type="PROSITE" id="PS51352"/>
    </source>
</evidence>
<evidence type="ECO:0000256" key="1">
    <source>
        <dbReference type="ARBA" id="ARBA00004196"/>
    </source>
</evidence>
<evidence type="ECO:0000256" key="3">
    <source>
        <dbReference type="ARBA" id="ARBA00023284"/>
    </source>
</evidence>
<dbReference type="GO" id="GO:0005886">
    <property type="term" value="C:plasma membrane"/>
    <property type="evidence" value="ECO:0007669"/>
    <property type="project" value="InterPro"/>
</dbReference>
<evidence type="ECO:0000256" key="4">
    <source>
        <dbReference type="SAM" id="Phobius"/>
    </source>
</evidence>
<evidence type="ECO:0000313" key="6">
    <source>
        <dbReference type="EMBL" id="NPT59817.1"/>
    </source>
</evidence>
<dbReference type="InterPro" id="IPR050553">
    <property type="entry name" value="Thioredoxin_ResA/DsbE_sf"/>
</dbReference>
<dbReference type="PROSITE" id="PS00194">
    <property type="entry name" value="THIOREDOXIN_1"/>
    <property type="match status" value="1"/>
</dbReference>
<dbReference type="InterPro" id="IPR017937">
    <property type="entry name" value="Thioredoxin_CS"/>
</dbReference>
<feature type="transmembrane region" description="Helical" evidence="4">
    <location>
        <begin position="80"/>
        <end position="96"/>
    </location>
</feature>
<sequence length="271" mass="29496">MNIGPASLPIDLVIFFLSIAAAVFAGWLVDKRRKDIEPAIFTSTMIGLIVARISFVLHYLPSYNGSFLKMVDFRDAGFDTFSGVAAGIAVIAFILMRRRSSRRPLLIATVVGLATWGATSMATTHLNHSGAVPTASLINEAGTMQALAPRDGKPLVINLWATWCAPCQAEMPVLANAQARYPGLNLVFVNQGERRDTVDAFMKALNLRIANSLFDPELSVAKATETTAYPTTLFYDASGRMLERHLGRFSQATFEATISRLYPAAVLRPGQ</sequence>
<dbReference type="PANTHER" id="PTHR42852:SF18">
    <property type="entry name" value="CHROMOSOME UNDETERMINED SCAFFOLD_47, WHOLE GENOME SHOTGUN SEQUENCE"/>
    <property type="match status" value="1"/>
</dbReference>
<evidence type="ECO:0000256" key="2">
    <source>
        <dbReference type="ARBA" id="ARBA00022748"/>
    </source>
</evidence>
<protein>
    <submittedName>
        <fullName evidence="6">Redoxin family protein</fullName>
    </submittedName>
</protein>
<gene>
    <name evidence="6" type="ORF">GNZ13_36005</name>
</gene>
<dbReference type="InterPro" id="IPR013766">
    <property type="entry name" value="Thioredoxin_domain"/>
</dbReference>
<dbReference type="GO" id="GO:0030313">
    <property type="term" value="C:cell envelope"/>
    <property type="evidence" value="ECO:0007669"/>
    <property type="project" value="UniProtKB-SubCell"/>
</dbReference>
<keyword evidence="4" id="KW-0472">Membrane</keyword>
<dbReference type="Pfam" id="PF08534">
    <property type="entry name" value="Redoxin"/>
    <property type="match status" value="1"/>
</dbReference>
<dbReference type="InterPro" id="IPR036249">
    <property type="entry name" value="Thioredoxin-like_sf"/>
</dbReference>
<dbReference type="GO" id="GO:0008961">
    <property type="term" value="F:phosphatidylglycerol-prolipoprotein diacylglyceryl transferase activity"/>
    <property type="evidence" value="ECO:0007669"/>
    <property type="project" value="InterPro"/>
</dbReference>
<dbReference type="InterPro" id="IPR013740">
    <property type="entry name" value="Redoxin"/>
</dbReference>
<keyword evidence="3" id="KW-0676">Redox-active center</keyword>
<dbReference type="GO" id="GO:0042158">
    <property type="term" value="P:lipoprotein biosynthetic process"/>
    <property type="evidence" value="ECO:0007669"/>
    <property type="project" value="InterPro"/>
</dbReference>
<comment type="caution">
    <text evidence="6">The sequence shown here is derived from an EMBL/GenBank/DDBJ whole genome shotgun (WGS) entry which is preliminary data.</text>
</comment>
<dbReference type="PROSITE" id="PS51352">
    <property type="entry name" value="THIOREDOXIN_2"/>
    <property type="match status" value="1"/>
</dbReference>
<dbReference type="Pfam" id="PF01790">
    <property type="entry name" value="LGT"/>
    <property type="match status" value="1"/>
</dbReference>
<feature type="domain" description="Thioredoxin" evidence="5">
    <location>
        <begin position="126"/>
        <end position="263"/>
    </location>
</feature>
<name>A0A972SM57_9BURK</name>
<dbReference type="SUPFAM" id="SSF52833">
    <property type="entry name" value="Thioredoxin-like"/>
    <property type="match status" value="1"/>
</dbReference>
<organism evidence="6 7">
    <name type="scientific">Paraburkholderia elongata</name>
    <dbReference type="NCBI Taxonomy" id="2675747"/>
    <lineage>
        <taxon>Bacteria</taxon>
        <taxon>Pseudomonadati</taxon>
        <taxon>Pseudomonadota</taxon>
        <taxon>Betaproteobacteria</taxon>
        <taxon>Burkholderiales</taxon>
        <taxon>Burkholderiaceae</taxon>
        <taxon>Paraburkholderia</taxon>
    </lineage>
</organism>
<comment type="subcellular location">
    <subcellularLocation>
        <location evidence="1">Cell envelope</location>
    </subcellularLocation>
</comment>
<keyword evidence="4" id="KW-1133">Transmembrane helix</keyword>
<keyword evidence="7" id="KW-1185">Reference proteome</keyword>
<dbReference type="GO" id="GO:0017004">
    <property type="term" value="P:cytochrome complex assembly"/>
    <property type="evidence" value="ECO:0007669"/>
    <property type="project" value="UniProtKB-KW"/>
</dbReference>